<evidence type="ECO:0000256" key="2">
    <source>
        <dbReference type="ARBA" id="ARBA00022801"/>
    </source>
</evidence>
<feature type="binding site" evidence="3">
    <location>
        <position position="67"/>
    </location>
    <ligand>
        <name>Mg(2+)</name>
        <dbReference type="ChEBI" id="CHEBI:18420"/>
        <label>1</label>
    </ligand>
</feature>
<dbReference type="PANTHER" id="PTHR16222">
    <property type="entry name" value="ADP-RIBOSYLGLYCOHYDROLASE"/>
    <property type="match status" value="1"/>
</dbReference>
<dbReference type="SUPFAM" id="SSF101478">
    <property type="entry name" value="ADP-ribosylglycohydrolase"/>
    <property type="match status" value="1"/>
</dbReference>
<dbReference type="GO" id="GO:0046872">
    <property type="term" value="F:metal ion binding"/>
    <property type="evidence" value="ECO:0007669"/>
    <property type="project" value="UniProtKB-KW"/>
</dbReference>
<feature type="binding site" evidence="3">
    <location>
        <position position="297"/>
    </location>
    <ligand>
        <name>Mg(2+)</name>
        <dbReference type="ChEBI" id="CHEBI:18420"/>
        <label>1</label>
    </ligand>
</feature>
<feature type="binding site" evidence="3">
    <location>
        <position position="296"/>
    </location>
    <ligand>
        <name>Mg(2+)</name>
        <dbReference type="ChEBI" id="CHEBI:18420"/>
        <label>1</label>
    </ligand>
</feature>
<dbReference type="InterPro" id="IPR005502">
    <property type="entry name" value="Ribosyl_crysJ1"/>
</dbReference>
<sequence>MPKKHGVAELRDKVRGCLVGTAVGDALGMPCEMMTRSDREQVLGKITEYRDSSARYSRGLTKGQWTDDTRLTLATAQGFTDAMRAPGGCTLAVITEKTLVRYIEAYREHKDRGFGKTTRTSLEDRMAGRNPHDGRNPVRPGNGCAMKSAILGVYSALSFLHAPPMFSLEDLSGEIGLLTHHDARSLTAGLIQALAAKMYVISPEIDTAEFVRYLRGGAWMYEREHPELPGGSPTISDVLSKLLQLGEASDELIADMIKTGGAAYESFPTALAYAIKYKNDFRGAVLAGANAGGDTDTIAAMAGALVGARLGMGAIPAEWIQGLEAHDEIIHIADEFFDAAFALVTVKTLKGP</sequence>
<dbReference type="GO" id="GO:0016787">
    <property type="term" value="F:hydrolase activity"/>
    <property type="evidence" value="ECO:0007669"/>
    <property type="project" value="UniProtKB-KW"/>
</dbReference>
<organism evidence="5 6">
    <name type="scientific">Candidatus Sungbacteria bacterium RIFCSPHIGHO2_02_FULL_51_29</name>
    <dbReference type="NCBI Taxonomy" id="1802273"/>
    <lineage>
        <taxon>Bacteria</taxon>
        <taxon>Candidatus Sungiibacteriota</taxon>
    </lineage>
</organism>
<evidence type="ECO:0000313" key="6">
    <source>
        <dbReference type="Proteomes" id="UP000177811"/>
    </source>
</evidence>
<keyword evidence="2" id="KW-0378">Hydrolase</keyword>
<evidence type="ECO:0000256" key="4">
    <source>
        <dbReference type="SAM" id="MobiDB-lite"/>
    </source>
</evidence>
<dbReference type="Gene3D" id="1.10.4080.10">
    <property type="entry name" value="ADP-ribosylation/Crystallin J1"/>
    <property type="match status" value="1"/>
</dbReference>
<dbReference type="EMBL" id="MHQL01000029">
    <property type="protein sequence ID" value="OHA02628.1"/>
    <property type="molecule type" value="Genomic_DNA"/>
</dbReference>
<name>A0A1G2KT36_9BACT</name>
<dbReference type="InterPro" id="IPR050792">
    <property type="entry name" value="ADP-ribosylglycohydrolase"/>
</dbReference>
<proteinExistence type="inferred from homology"/>
<dbReference type="InterPro" id="IPR036705">
    <property type="entry name" value="Ribosyl_crysJ1_sf"/>
</dbReference>
<feature type="binding site" evidence="3">
    <location>
        <position position="68"/>
    </location>
    <ligand>
        <name>Mg(2+)</name>
        <dbReference type="ChEBI" id="CHEBI:18420"/>
        <label>1</label>
    </ligand>
</feature>
<feature type="compositionally biased region" description="Basic and acidic residues" evidence="4">
    <location>
        <begin position="121"/>
        <end position="136"/>
    </location>
</feature>
<protein>
    <recommendedName>
        <fullName evidence="7">ADP-ribosylglycohydrolase</fullName>
    </recommendedName>
</protein>
<evidence type="ECO:0008006" key="7">
    <source>
        <dbReference type="Google" id="ProtNLM"/>
    </source>
</evidence>
<feature type="binding site" evidence="3">
    <location>
        <position position="66"/>
    </location>
    <ligand>
        <name>Mg(2+)</name>
        <dbReference type="ChEBI" id="CHEBI:18420"/>
        <label>1</label>
    </ligand>
</feature>
<comment type="similarity">
    <text evidence="1">Belongs to the ADP-ribosylglycohydrolase family.</text>
</comment>
<dbReference type="PANTHER" id="PTHR16222:SF24">
    <property type="entry name" value="ADP-RIBOSYLHYDROLASE ARH3"/>
    <property type="match status" value="1"/>
</dbReference>
<evidence type="ECO:0000256" key="3">
    <source>
        <dbReference type="PIRSR" id="PIRSR605502-1"/>
    </source>
</evidence>
<feature type="region of interest" description="Disordered" evidence="4">
    <location>
        <begin position="114"/>
        <end position="141"/>
    </location>
</feature>
<reference evidence="5 6" key="1">
    <citation type="journal article" date="2016" name="Nat. Commun.">
        <title>Thousands of microbial genomes shed light on interconnected biogeochemical processes in an aquifer system.</title>
        <authorList>
            <person name="Anantharaman K."/>
            <person name="Brown C.T."/>
            <person name="Hug L.A."/>
            <person name="Sharon I."/>
            <person name="Castelle C.J."/>
            <person name="Probst A.J."/>
            <person name="Thomas B.C."/>
            <person name="Singh A."/>
            <person name="Wilkins M.J."/>
            <person name="Karaoz U."/>
            <person name="Brodie E.L."/>
            <person name="Williams K.H."/>
            <person name="Hubbard S.S."/>
            <person name="Banfield J.F."/>
        </authorList>
    </citation>
    <scope>NUCLEOTIDE SEQUENCE [LARGE SCALE GENOMIC DNA]</scope>
</reference>
<keyword evidence="3" id="KW-0479">Metal-binding</keyword>
<comment type="caution">
    <text evidence="5">The sequence shown here is derived from an EMBL/GenBank/DDBJ whole genome shotgun (WGS) entry which is preliminary data.</text>
</comment>
<evidence type="ECO:0000313" key="5">
    <source>
        <dbReference type="EMBL" id="OHA02628.1"/>
    </source>
</evidence>
<accession>A0A1G2KT36</accession>
<dbReference type="AlphaFoldDB" id="A0A1G2KT36"/>
<gene>
    <name evidence="5" type="ORF">A3C16_00240</name>
</gene>
<comment type="cofactor">
    <cofactor evidence="3">
        <name>Mg(2+)</name>
        <dbReference type="ChEBI" id="CHEBI:18420"/>
    </cofactor>
    <text evidence="3">Binds 2 magnesium ions per subunit.</text>
</comment>
<dbReference type="Pfam" id="PF03747">
    <property type="entry name" value="ADP_ribosyl_GH"/>
    <property type="match status" value="1"/>
</dbReference>
<dbReference type="Proteomes" id="UP000177811">
    <property type="component" value="Unassembled WGS sequence"/>
</dbReference>
<feature type="binding site" evidence="3">
    <location>
        <position position="294"/>
    </location>
    <ligand>
        <name>Mg(2+)</name>
        <dbReference type="ChEBI" id="CHEBI:18420"/>
        <label>1</label>
    </ligand>
</feature>
<evidence type="ECO:0000256" key="1">
    <source>
        <dbReference type="ARBA" id="ARBA00010702"/>
    </source>
</evidence>
<keyword evidence="3" id="KW-0460">Magnesium</keyword>